<keyword evidence="5" id="KW-0862">Zinc</keyword>
<feature type="binding site" evidence="5">
    <location>
        <position position="211"/>
    </location>
    <ligand>
        <name>Zn(2+)</name>
        <dbReference type="ChEBI" id="CHEBI:29105"/>
    </ligand>
</feature>
<dbReference type="GO" id="GO:0046872">
    <property type="term" value="F:metal ion binding"/>
    <property type="evidence" value="ECO:0007669"/>
    <property type="project" value="UniProtKB-KW"/>
</dbReference>
<dbReference type="GO" id="GO:0016020">
    <property type="term" value="C:membrane"/>
    <property type="evidence" value="ECO:0007669"/>
    <property type="project" value="UniProtKB-SubCell"/>
</dbReference>
<keyword evidence="5" id="KW-0479">Metal-binding</keyword>
<gene>
    <name evidence="8" type="ORF">ATL41_2309</name>
</gene>
<reference evidence="8 9" key="1">
    <citation type="submission" date="2017-10" db="EMBL/GenBank/DDBJ databases">
        <title>Sequencing the genomes of 1000 actinobacteria strains.</title>
        <authorList>
            <person name="Klenk H.-P."/>
        </authorList>
    </citation>
    <scope>NUCLEOTIDE SEQUENCE [LARGE SCALE GENOMIC DNA]</scope>
    <source>
        <strain evidence="8 9">DSM 21574</strain>
    </source>
</reference>
<dbReference type="RefSeq" id="WP_098458576.1">
    <property type="nucleotide sequence ID" value="NZ_PDJH01000001.1"/>
</dbReference>
<feature type="transmembrane region" description="Helical" evidence="7">
    <location>
        <begin position="62"/>
        <end position="81"/>
    </location>
</feature>
<dbReference type="OrthoDB" id="9813689at2"/>
<evidence type="ECO:0000313" key="8">
    <source>
        <dbReference type="EMBL" id="PFG37542.1"/>
    </source>
</evidence>
<keyword evidence="3 7" id="KW-1133">Transmembrane helix</keyword>
<evidence type="ECO:0000256" key="6">
    <source>
        <dbReference type="SAM" id="MobiDB-lite"/>
    </source>
</evidence>
<comment type="caution">
    <text evidence="8">The sequence shown here is derived from an EMBL/GenBank/DDBJ whole genome shotgun (WGS) entry which is preliminary data.</text>
</comment>
<feature type="binding site" evidence="5">
    <location>
        <position position="215"/>
    </location>
    <ligand>
        <name>Zn(2+)</name>
        <dbReference type="ChEBI" id="CHEBI:29105"/>
    </ligand>
</feature>
<sequence>MAQDTSPTDATPHPVGPAEDLPGPVDAVKPRLRGWIHAINFPLALVGGILLTIAAPPTAPRVATLVFAITAALLFGTSAVYHLGTWRPAVKAALRRADHSNIFLIIAGTYTPLAVVMLDPRPATILLAIVWGGAALGITARMIWLSAPRWIYTPVYIALGWVAVGYMPTFWKAGFSDVVWLLAIGGLAYTVGAVMYATKRPNPSLRWFGFHELFHVGTVIGYWCHFAAVAVALGTL</sequence>
<comment type="subcellular location">
    <subcellularLocation>
        <location evidence="1">Membrane</location>
        <topology evidence="1">Multi-pass membrane protein</topology>
    </subcellularLocation>
</comment>
<proteinExistence type="predicted"/>
<name>A0A2A9EH25_9MICO</name>
<feature type="transmembrane region" description="Helical" evidence="7">
    <location>
        <begin position="101"/>
        <end position="118"/>
    </location>
</feature>
<protein>
    <submittedName>
        <fullName evidence="8">Hemolysin III</fullName>
    </submittedName>
</protein>
<feature type="binding site" evidence="5">
    <location>
        <position position="82"/>
    </location>
    <ligand>
        <name>Zn(2+)</name>
        <dbReference type="ChEBI" id="CHEBI:29105"/>
    </ligand>
</feature>
<dbReference type="EMBL" id="PDJH01000001">
    <property type="protein sequence ID" value="PFG37542.1"/>
    <property type="molecule type" value="Genomic_DNA"/>
</dbReference>
<feature type="transmembrane region" description="Helical" evidence="7">
    <location>
        <begin position="150"/>
        <end position="171"/>
    </location>
</feature>
<feature type="transmembrane region" description="Helical" evidence="7">
    <location>
        <begin position="213"/>
        <end position="233"/>
    </location>
</feature>
<organism evidence="8 9">
    <name type="scientific">Flavimobilis soli</name>
    <dbReference type="NCBI Taxonomy" id="442709"/>
    <lineage>
        <taxon>Bacteria</taxon>
        <taxon>Bacillati</taxon>
        <taxon>Actinomycetota</taxon>
        <taxon>Actinomycetes</taxon>
        <taxon>Micrococcales</taxon>
        <taxon>Jonesiaceae</taxon>
        <taxon>Flavimobilis</taxon>
    </lineage>
</organism>
<dbReference type="InterPro" id="IPR004254">
    <property type="entry name" value="AdipoR/HlyIII-related"/>
</dbReference>
<accession>A0A2A9EH25</accession>
<feature type="transmembrane region" description="Helical" evidence="7">
    <location>
        <begin position="34"/>
        <end position="55"/>
    </location>
</feature>
<keyword evidence="4 7" id="KW-0472">Membrane</keyword>
<evidence type="ECO:0000256" key="1">
    <source>
        <dbReference type="ARBA" id="ARBA00004141"/>
    </source>
</evidence>
<dbReference type="Pfam" id="PF03006">
    <property type="entry name" value="HlyIII"/>
    <property type="match status" value="1"/>
</dbReference>
<evidence type="ECO:0000256" key="3">
    <source>
        <dbReference type="ARBA" id="ARBA00022989"/>
    </source>
</evidence>
<evidence type="ECO:0000256" key="4">
    <source>
        <dbReference type="ARBA" id="ARBA00023136"/>
    </source>
</evidence>
<dbReference type="PANTHER" id="PTHR20855:SF3">
    <property type="entry name" value="LD03007P"/>
    <property type="match status" value="1"/>
</dbReference>
<dbReference type="AlphaFoldDB" id="A0A2A9EH25"/>
<evidence type="ECO:0000313" key="9">
    <source>
        <dbReference type="Proteomes" id="UP000221394"/>
    </source>
</evidence>
<feature type="transmembrane region" description="Helical" evidence="7">
    <location>
        <begin position="178"/>
        <end position="198"/>
    </location>
</feature>
<evidence type="ECO:0000256" key="2">
    <source>
        <dbReference type="ARBA" id="ARBA00022692"/>
    </source>
</evidence>
<evidence type="ECO:0000256" key="7">
    <source>
        <dbReference type="SAM" id="Phobius"/>
    </source>
</evidence>
<dbReference type="PANTHER" id="PTHR20855">
    <property type="entry name" value="ADIPOR/PROGESTIN RECEPTOR-RELATED"/>
    <property type="match status" value="1"/>
</dbReference>
<keyword evidence="2 7" id="KW-0812">Transmembrane</keyword>
<feature type="region of interest" description="Disordered" evidence="6">
    <location>
        <begin position="1"/>
        <end position="23"/>
    </location>
</feature>
<keyword evidence="9" id="KW-1185">Reference proteome</keyword>
<evidence type="ECO:0000256" key="5">
    <source>
        <dbReference type="PIRSR" id="PIRSR604254-1"/>
    </source>
</evidence>
<dbReference type="Proteomes" id="UP000221394">
    <property type="component" value="Unassembled WGS sequence"/>
</dbReference>
<feature type="transmembrane region" description="Helical" evidence="7">
    <location>
        <begin position="125"/>
        <end position="144"/>
    </location>
</feature>